<organism evidence="4 5">
    <name type="scientific">Geodia barretti</name>
    <name type="common">Barrett's horny sponge</name>
    <dbReference type="NCBI Taxonomy" id="519541"/>
    <lineage>
        <taxon>Eukaryota</taxon>
        <taxon>Metazoa</taxon>
        <taxon>Porifera</taxon>
        <taxon>Demospongiae</taxon>
        <taxon>Heteroscleromorpha</taxon>
        <taxon>Tetractinellida</taxon>
        <taxon>Astrophorina</taxon>
        <taxon>Geodiidae</taxon>
        <taxon>Geodia</taxon>
    </lineage>
</organism>
<comment type="caution">
    <text evidence="4">The sequence shown here is derived from an EMBL/GenBank/DDBJ whole genome shotgun (WGS) entry which is preliminary data.</text>
</comment>
<dbReference type="Pfam" id="PF12796">
    <property type="entry name" value="Ank_2"/>
    <property type="match status" value="1"/>
</dbReference>
<evidence type="ECO:0000256" key="2">
    <source>
        <dbReference type="ARBA" id="ARBA00023043"/>
    </source>
</evidence>
<accession>A0AA35TAI7</accession>
<sequence length="173" mass="19243">MSSSLGRLLSSIVDPVMDASLVDNTTRLLDVLNGLSPERLHKVLTRTDERGFTPLHLAAERNQPESLKCLLIKDANPNIRSTLTTSEVTPLHLAARHGHLACLQLLVQLGGDIMLQDRCHLTPVDYAQINGQDLCFNYLNEVIAQRQAEERTGVEDVLIRKFVCLSVCLSLIY</sequence>
<dbReference type="InterPro" id="IPR002110">
    <property type="entry name" value="Ankyrin_rpt"/>
</dbReference>
<dbReference type="PROSITE" id="PS50088">
    <property type="entry name" value="ANK_REPEAT"/>
    <property type="match status" value="2"/>
</dbReference>
<dbReference type="PANTHER" id="PTHR24201">
    <property type="entry name" value="ANK_REP_REGION DOMAIN-CONTAINING PROTEIN"/>
    <property type="match status" value="1"/>
</dbReference>
<dbReference type="AlphaFoldDB" id="A0AA35TAI7"/>
<dbReference type="SUPFAM" id="SSF48403">
    <property type="entry name" value="Ankyrin repeat"/>
    <property type="match status" value="1"/>
</dbReference>
<evidence type="ECO:0000256" key="1">
    <source>
        <dbReference type="ARBA" id="ARBA00022737"/>
    </source>
</evidence>
<dbReference type="PROSITE" id="PS50297">
    <property type="entry name" value="ANK_REP_REGION"/>
    <property type="match status" value="2"/>
</dbReference>
<feature type="repeat" description="ANK" evidence="3">
    <location>
        <begin position="50"/>
        <end position="82"/>
    </location>
</feature>
<evidence type="ECO:0000313" key="5">
    <source>
        <dbReference type="Proteomes" id="UP001174909"/>
    </source>
</evidence>
<dbReference type="InterPro" id="IPR050776">
    <property type="entry name" value="Ank_Repeat/CDKN_Inhibitor"/>
</dbReference>
<evidence type="ECO:0000313" key="4">
    <source>
        <dbReference type="EMBL" id="CAI8043371.1"/>
    </source>
</evidence>
<gene>
    <name evidence="4" type="ORF">GBAR_LOCUS24061</name>
</gene>
<dbReference type="Proteomes" id="UP001174909">
    <property type="component" value="Unassembled WGS sequence"/>
</dbReference>
<protein>
    <submittedName>
        <fullName evidence="4">Usher syndrome type-1G protein</fullName>
    </submittedName>
</protein>
<evidence type="ECO:0000256" key="3">
    <source>
        <dbReference type="PROSITE-ProRule" id="PRU00023"/>
    </source>
</evidence>
<dbReference type="PANTHER" id="PTHR24201:SF15">
    <property type="entry name" value="ANKYRIN REPEAT DOMAIN-CONTAINING PROTEIN 66"/>
    <property type="match status" value="1"/>
</dbReference>
<dbReference type="InterPro" id="IPR036770">
    <property type="entry name" value="Ankyrin_rpt-contain_sf"/>
</dbReference>
<name>A0AA35TAI7_GEOBA</name>
<dbReference type="Gene3D" id="1.25.40.20">
    <property type="entry name" value="Ankyrin repeat-containing domain"/>
    <property type="match status" value="1"/>
</dbReference>
<feature type="repeat" description="ANK" evidence="3">
    <location>
        <begin position="86"/>
        <end position="118"/>
    </location>
</feature>
<keyword evidence="2 3" id="KW-0040">ANK repeat</keyword>
<proteinExistence type="predicted"/>
<dbReference type="SMART" id="SM00248">
    <property type="entry name" value="ANK"/>
    <property type="match status" value="2"/>
</dbReference>
<keyword evidence="1" id="KW-0677">Repeat</keyword>
<dbReference type="EMBL" id="CASHTH010003324">
    <property type="protein sequence ID" value="CAI8043371.1"/>
    <property type="molecule type" value="Genomic_DNA"/>
</dbReference>
<reference evidence="4" key="1">
    <citation type="submission" date="2023-03" db="EMBL/GenBank/DDBJ databases">
        <authorList>
            <person name="Steffen K."/>
            <person name="Cardenas P."/>
        </authorList>
    </citation>
    <scope>NUCLEOTIDE SEQUENCE</scope>
</reference>
<keyword evidence="5" id="KW-1185">Reference proteome</keyword>